<sequence>MVEKLSVKDVDVRGKTVLVRVDYNVPIEDGKVADDTRIKASLPTINYLLDNGCKIILMSHLGRPKGIEEDKRLNPLAVKLSELINRSVKKVDHTICEAVTAEVERLLPGEILLLENLRFNEGEKENDPDFSKKLARLADIYVNDAFGAAHRAHASTYGVPQLIKTSVAGFLLNKELDNFDYLLKNPKHPFYTVLGGSKVGDKIGVIDKLLDIVDALFAGGGMLFTFLKAKGLEIGNSLVEERQIDYAKKMLEKAERNKVDFYLPVDVVIAKEAKPGIEHKVVKIDEIPSGWMGLDIGPETSKMYAEKLAEAKTIFWNGPMGVFEIDEYSNGTKIVAEAIAGATATTIVGGGDSDRALRKYDLEENISFVSTGGGASLKILEGSTLPGIEVLQDKGSHYEQAKEAGS</sequence>
<dbReference type="FunFam" id="3.40.50.1260:FF:000003">
    <property type="entry name" value="Phosphoglycerate kinase"/>
    <property type="match status" value="1"/>
</dbReference>
<dbReference type="HAMAP" id="MF_00145">
    <property type="entry name" value="Phosphoglyc_kinase"/>
    <property type="match status" value="1"/>
</dbReference>
<keyword evidence="5" id="KW-0808">Transferase</keyword>
<dbReference type="GO" id="GO:0005829">
    <property type="term" value="C:cytosol"/>
    <property type="evidence" value="ECO:0007669"/>
    <property type="project" value="TreeGrafter"/>
</dbReference>
<comment type="catalytic activity">
    <reaction evidence="1">
        <text>(2R)-3-phosphoglycerate + ATP = (2R)-3-phospho-glyceroyl phosphate + ADP</text>
        <dbReference type="Rhea" id="RHEA:14801"/>
        <dbReference type="ChEBI" id="CHEBI:30616"/>
        <dbReference type="ChEBI" id="CHEBI:57604"/>
        <dbReference type="ChEBI" id="CHEBI:58272"/>
        <dbReference type="ChEBI" id="CHEBI:456216"/>
        <dbReference type="EC" id="2.7.2.3"/>
    </reaction>
</comment>
<dbReference type="FunFam" id="3.40.50.1260:FF:000006">
    <property type="entry name" value="Phosphoglycerate kinase"/>
    <property type="match status" value="1"/>
</dbReference>
<dbReference type="InterPro" id="IPR036043">
    <property type="entry name" value="Phosphoglycerate_kinase_sf"/>
</dbReference>
<comment type="similarity">
    <text evidence="2">Belongs to the phosphoglycerate kinase family.</text>
</comment>
<dbReference type="AlphaFoldDB" id="A0A0F9NYC7"/>
<dbReference type="PANTHER" id="PTHR11406">
    <property type="entry name" value="PHOSPHOGLYCERATE KINASE"/>
    <property type="match status" value="1"/>
</dbReference>
<organism evidence="9">
    <name type="scientific">marine sediment metagenome</name>
    <dbReference type="NCBI Taxonomy" id="412755"/>
    <lineage>
        <taxon>unclassified sequences</taxon>
        <taxon>metagenomes</taxon>
        <taxon>ecological metagenomes</taxon>
    </lineage>
</organism>
<keyword evidence="8" id="KW-0067">ATP-binding</keyword>
<dbReference type="InterPro" id="IPR015824">
    <property type="entry name" value="Phosphoglycerate_kinase_N"/>
</dbReference>
<keyword evidence="7" id="KW-0418">Kinase</keyword>
<dbReference type="GO" id="GO:0004618">
    <property type="term" value="F:phosphoglycerate kinase activity"/>
    <property type="evidence" value="ECO:0007669"/>
    <property type="project" value="UniProtKB-EC"/>
</dbReference>
<evidence type="ECO:0000256" key="5">
    <source>
        <dbReference type="ARBA" id="ARBA00022679"/>
    </source>
</evidence>
<dbReference type="EC" id="2.7.2.3" evidence="4"/>
<dbReference type="GO" id="GO:0043531">
    <property type="term" value="F:ADP binding"/>
    <property type="evidence" value="ECO:0007669"/>
    <property type="project" value="TreeGrafter"/>
</dbReference>
<dbReference type="InterPro" id="IPR001576">
    <property type="entry name" value="Phosphoglycerate_kinase"/>
</dbReference>
<evidence type="ECO:0000256" key="4">
    <source>
        <dbReference type="ARBA" id="ARBA00013061"/>
    </source>
</evidence>
<dbReference type="Pfam" id="PF00162">
    <property type="entry name" value="PGK"/>
    <property type="match status" value="1"/>
</dbReference>
<evidence type="ECO:0000256" key="7">
    <source>
        <dbReference type="ARBA" id="ARBA00022777"/>
    </source>
</evidence>
<dbReference type="CDD" id="cd00318">
    <property type="entry name" value="Phosphoglycerate_kinase"/>
    <property type="match status" value="1"/>
</dbReference>
<protein>
    <recommendedName>
        <fullName evidence="4">phosphoglycerate kinase</fullName>
        <ecNumber evidence="4">2.7.2.3</ecNumber>
    </recommendedName>
</protein>
<comment type="subunit">
    <text evidence="3">Monomer.</text>
</comment>
<accession>A0A0F9NYC7</accession>
<proteinExistence type="inferred from homology"/>
<keyword evidence="6" id="KW-0547">Nucleotide-binding</keyword>
<evidence type="ECO:0000256" key="8">
    <source>
        <dbReference type="ARBA" id="ARBA00022840"/>
    </source>
</evidence>
<reference evidence="9" key="1">
    <citation type="journal article" date="2015" name="Nature">
        <title>Complex archaea that bridge the gap between prokaryotes and eukaryotes.</title>
        <authorList>
            <person name="Spang A."/>
            <person name="Saw J.H."/>
            <person name="Jorgensen S.L."/>
            <person name="Zaremba-Niedzwiedzka K."/>
            <person name="Martijn J."/>
            <person name="Lind A.E."/>
            <person name="van Eijk R."/>
            <person name="Schleper C."/>
            <person name="Guy L."/>
            <person name="Ettema T.J."/>
        </authorList>
    </citation>
    <scope>NUCLEOTIDE SEQUENCE</scope>
</reference>
<name>A0A0F9NYC7_9ZZZZ</name>
<dbReference type="PROSITE" id="PS00111">
    <property type="entry name" value="PGLYCERATE_KINASE"/>
    <property type="match status" value="1"/>
</dbReference>
<dbReference type="PANTHER" id="PTHR11406:SF23">
    <property type="entry name" value="PHOSPHOGLYCERATE KINASE 1, CHLOROPLASTIC-RELATED"/>
    <property type="match status" value="1"/>
</dbReference>
<evidence type="ECO:0000313" key="9">
    <source>
        <dbReference type="EMBL" id="KKM93840.1"/>
    </source>
</evidence>
<dbReference type="Gene3D" id="3.40.50.1260">
    <property type="entry name" value="Phosphoglycerate kinase, N-terminal domain"/>
    <property type="match status" value="2"/>
</dbReference>
<dbReference type="PRINTS" id="PR00477">
    <property type="entry name" value="PHGLYCKINASE"/>
</dbReference>
<evidence type="ECO:0000256" key="6">
    <source>
        <dbReference type="ARBA" id="ARBA00022741"/>
    </source>
</evidence>
<gene>
    <name evidence="9" type="ORF">LCGC14_1204350</name>
</gene>
<evidence type="ECO:0000256" key="3">
    <source>
        <dbReference type="ARBA" id="ARBA00011245"/>
    </source>
</evidence>
<dbReference type="PIRSF" id="PIRSF000724">
    <property type="entry name" value="Pgk"/>
    <property type="match status" value="1"/>
</dbReference>
<dbReference type="InterPro" id="IPR015911">
    <property type="entry name" value="Phosphoglycerate_kinase_CS"/>
</dbReference>
<dbReference type="SUPFAM" id="SSF53748">
    <property type="entry name" value="Phosphoglycerate kinase"/>
    <property type="match status" value="1"/>
</dbReference>
<evidence type="ECO:0000256" key="1">
    <source>
        <dbReference type="ARBA" id="ARBA00000642"/>
    </source>
</evidence>
<dbReference type="EMBL" id="LAZR01006217">
    <property type="protein sequence ID" value="KKM93840.1"/>
    <property type="molecule type" value="Genomic_DNA"/>
</dbReference>
<dbReference type="GO" id="GO:0005524">
    <property type="term" value="F:ATP binding"/>
    <property type="evidence" value="ECO:0007669"/>
    <property type="project" value="UniProtKB-KW"/>
</dbReference>
<comment type="caution">
    <text evidence="9">The sequence shown here is derived from an EMBL/GenBank/DDBJ whole genome shotgun (WGS) entry which is preliminary data.</text>
</comment>
<dbReference type="GO" id="GO:0006096">
    <property type="term" value="P:glycolytic process"/>
    <property type="evidence" value="ECO:0007669"/>
    <property type="project" value="InterPro"/>
</dbReference>
<dbReference type="GO" id="GO:0006094">
    <property type="term" value="P:gluconeogenesis"/>
    <property type="evidence" value="ECO:0007669"/>
    <property type="project" value="TreeGrafter"/>
</dbReference>
<evidence type="ECO:0000256" key="2">
    <source>
        <dbReference type="ARBA" id="ARBA00008982"/>
    </source>
</evidence>